<dbReference type="EMBL" id="JWZT01003059">
    <property type="protein sequence ID" value="KII67858.1"/>
    <property type="molecule type" value="Genomic_DNA"/>
</dbReference>
<evidence type="ECO:0000313" key="3">
    <source>
        <dbReference type="Proteomes" id="UP000031668"/>
    </source>
</evidence>
<protein>
    <submittedName>
        <fullName evidence="2">Uncharacterized protein</fullName>
    </submittedName>
</protein>
<proteinExistence type="predicted"/>
<dbReference type="Proteomes" id="UP000031668">
    <property type="component" value="Unassembled WGS sequence"/>
</dbReference>
<evidence type="ECO:0000256" key="1">
    <source>
        <dbReference type="SAM" id="MobiDB-lite"/>
    </source>
</evidence>
<comment type="caution">
    <text evidence="2">The sequence shown here is derived from an EMBL/GenBank/DDBJ whole genome shotgun (WGS) entry which is preliminary data.</text>
</comment>
<reference evidence="2 3" key="1">
    <citation type="journal article" date="2014" name="Genome Biol. Evol.">
        <title>The genome of the myxosporean Thelohanellus kitauei shows adaptations to nutrient acquisition within its fish host.</title>
        <authorList>
            <person name="Yang Y."/>
            <person name="Xiong J."/>
            <person name="Zhou Z."/>
            <person name="Huo F."/>
            <person name="Miao W."/>
            <person name="Ran C."/>
            <person name="Liu Y."/>
            <person name="Zhang J."/>
            <person name="Feng J."/>
            <person name="Wang M."/>
            <person name="Wang M."/>
            <person name="Wang L."/>
            <person name="Yao B."/>
        </authorList>
    </citation>
    <scope>NUCLEOTIDE SEQUENCE [LARGE SCALE GENOMIC DNA]</scope>
    <source>
        <strain evidence="2">Wuqing</strain>
    </source>
</reference>
<accession>A0A0C2JF34</accession>
<feature type="region of interest" description="Disordered" evidence="1">
    <location>
        <begin position="57"/>
        <end position="128"/>
    </location>
</feature>
<feature type="compositionally biased region" description="Basic and acidic residues" evidence="1">
    <location>
        <begin position="68"/>
        <end position="83"/>
    </location>
</feature>
<evidence type="ECO:0000313" key="2">
    <source>
        <dbReference type="EMBL" id="KII67858.1"/>
    </source>
</evidence>
<gene>
    <name evidence="2" type="ORF">RF11_06034</name>
</gene>
<name>A0A0C2JF34_THEKT</name>
<sequence>MARPGFAINSNTPNTSPYHCMQTALSWFVPGETILVVIGRIREMRRIRPEVCPQTLHPVLRRPSQSSDDTRQSSHEACREERACLGNRRCHNSQTHRPDRRLGNQQVSQSPRCDYNKTVENNNPVPGRYSEKIADAEIDVLELDSTGNAQCIKH</sequence>
<keyword evidence="3" id="KW-1185">Reference proteome</keyword>
<organism evidence="2 3">
    <name type="scientific">Thelohanellus kitauei</name>
    <name type="common">Myxosporean</name>
    <dbReference type="NCBI Taxonomy" id="669202"/>
    <lineage>
        <taxon>Eukaryota</taxon>
        <taxon>Metazoa</taxon>
        <taxon>Cnidaria</taxon>
        <taxon>Myxozoa</taxon>
        <taxon>Myxosporea</taxon>
        <taxon>Bivalvulida</taxon>
        <taxon>Platysporina</taxon>
        <taxon>Myxobolidae</taxon>
        <taxon>Thelohanellus</taxon>
    </lineage>
</organism>
<dbReference type="AlphaFoldDB" id="A0A0C2JF34"/>